<dbReference type="RefSeq" id="WP_188997301.1">
    <property type="nucleotide sequence ID" value="NZ_BMOU01000003.1"/>
</dbReference>
<dbReference type="Pfam" id="PF03009">
    <property type="entry name" value="GDPD"/>
    <property type="match status" value="1"/>
</dbReference>
<comment type="caution">
    <text evidence="3">The sequence shown here is derived from an EMBL/GenBank/DDBJ whole genome shotgun (WGS) entry which is preliminary data.</text>
</comment>
<dbReference type="Proteomes" id="UP000605784">
    <property type="component" value="Unassembled WGS sequence"/>
</dbReference>
<dbReference type="PROSITE" id="PS51318">
    <property type="entry name" value="TAT"/>
    <property type="match status" value="1"/>
</dbReference>
<reference evidence="3" key="1">
    <citation type="journal article" date="2014" name="Int. J. Syst. Evol. Microbiol.">
        <title>Complete genome sequence of Corynebacterium casei LMG S-19264T (=DSM 44701T), isolated from a smear-ripened cheese.</title>
        <authorList>
            <consortium name="US DOE Joint Genome Institute (JGI-PGF)"/>
            <person name="Walter F."/>
            <person name="Albersmeier A."/>
            <person name="Kalinowski J."/>
            <person name="Ruckert C."/>
        </authorList>
    </citation>
    <scope>NUCLEOTIDE SEQUENCE</scope>
    <source>
        <strain evidence="3">JCM 17820</strain>
    </source>
</reference>
<dbReference type="PROSITE" id="PS51704">
    <property type="entry name" value="GP_PDE"/>
    <property type="match status" value="1"/>
</dbReference>
<dbReference type="GO" id="GO:0006629">
    <property type="term" value="P:lipid metabolic process"/>
    <property type="evidence" value="ECO:0007669"/>
    <property type="project" value="InterPro"/>
</dbReference>
<dbReference type="PANTHER" id="PTHR46211">
    <property type="entry name" value="GLYCEROPHOSPHORYL DIESTER PHOSPHODIESTERASE"/>
    <property type="match status" value="1"/>
</dbReference>
<dbReference type="PANTHER" id="PTHR46211:SF14">
    <property type="entry name" value="GLYCEROPHOSPHODIESTER PHOSPHODIESTERASE"/>
    <property type="match status" value="1"/>
</dbReference>
<sequence>MSDGPETSSGRTANGVTQRIGRRAFVAGTGAVGATALGVPGVAASAVDESDDDETGEGTCGVSSVDSDPELIAHRGFAGVYPENTVGAVEAASRGGKAPQAASRGADSIEIDVLPTAEGDVVVFHDSRLAERDGGERGLTDTSGVVWETDTETVTNAEVLRSGETVPLLTDVLDAIPSGVGVNVELKNPGSFDLEFAVNLSAEKLAAQKSTWRSFVHRVLDVVDEYSHEFLFSSFYEAALAVTRANSSYPVAPLLWDSIEDGLDIARTYDAEAIHPPYNMVQGTPFYADDYYTEGSEWADIDLVSVADEEGRAVNVYTVGTWYQYDRLAAAGVDGVIADYPNLGRFGARDD</sequence>
<dbReference type="InterPro" id="IPR030395">
    <property type="entry name" value="GP_PDE_dom"/>
</dbReference>
<reference evidence="3" key="2">
    <citation type="submission" date="2020-09" db="EMBL/GenBank/DDBJ databases">
        <authorList>
            <person name="Sun Q."/>
            <person name="Ohkuma M."/>
        </authorList>
    </citation>
    <scope>NUCLEOTIDE SEQUENCE</scope>
    <source>
        <strain evidence="3">JCM 17820</strain>
    </source>
</reference>
<accession>A0A830GN41</accession>
<feature type="region of interest" description="Disordered" evidence="1">
    <location>
        <begin position="45"/>
        <end position="67"/>
    </location>
</feature>
<evidence type="ECO:0000313" key="4">
    <source>
        <dbReference type="Proteomes" id="UP000605784"/>
    </source>
</evidence>
<gene>
    <name evidence="3" type="ORF">GCM10009030_21330</name>
</gene>
<dbReference type="InterPro" id="IPR006311">
    <property type="entry name" value="TAT_signal"/>
</dbReference>
<evidence type="ECO:0000259" key="2">
    <source>
        <dbReference type="PROSITE" id="PS51704"/>
    </source>
</evidence>
<evidence type="ECO:0000313" key="3">
    <source>
        <dbReference type="EMBL" id="GGN94716.1"/>
    </source>
</evidence>
<name>A0A830GN41_9EURY</name>
<dbReference type="Gene3D" id="3.20.20.190">
    <property type="entry name" value="Phosphatidylinositol (PI) phosphodiesterase"/>
    <property type="match status" value="1"/>
</dbReference>
<evidence type="ECO:0000256" key="1">
    <source>
        <dbReference type="SAM" id="MobiDB-lite"/>
    </source>
</evidence>
<proteinExistence type="predicted"/>
<dbReference type="SUPFAM" id="SSF51695">
    <property type="entry name" value="PLC-like phosphodiesterases"/>
    <property type="match status" value="1"/>
</dbReference>
<protein>
    <submittedName>
        <fullName evidence="3">Glycerophosphoryl diester phosphodiesterase</fullName>
    </submittedName>
</protein>
<dbReference type="GO" id="GO:0008081">
    <property type="term" value="F:phosphoric diester hydrolase activity"/>
    <property type="evidence" value="ECO:0007669"/>
    <property type="project" value="InterPro"/>
</dbReference>
<dbReference type="EMBL" id="BMOU01000003">
    <property type="protein sequence ID" value="GGN94716.1"/>
    <property type="molecule type" value="Genomic_DNA"/>
</dbReference>
<keyword evidence="4" id="KW-1185">Reference proteome</keyword>
<dbReference type="AlphaFoldDB" id="A0A830GN41"/>
<dbReference type="InterPro" id="IPR017946">
    <property type="entry name" value="PLC-like_Pdiesterase_TIM-brl"/>
</dbReference>
<dbReference type="CDD" id="cd08556">
    <property type="entry name" value="GDPD"/>
    <property type="match status" value="1"/>
</dbReference>
<feature type="domain" description="GP-PDE" evidence="2">
    <location>
        <begin position="69"/>
        <end position="348"/>
    </location>
</feature>
<organism evidence="3 4">
    <name type="scientific">Haloarcula pellucida</name>
    <dbReference type="NCBI Taxonomy" id="1427151"/>
    <lineage>
        <taxon>Archaea</taxon>
        <taxon>Methanobacteriati</taxon>
        <taxon>Methanobacteriota</taxon>
        <taxon>Stenosarchaea group</taxon>
        <taxon>Halobacteria</taxon>
        <taxon>Halobacteriales</taxon>
        <taxon>Haloarculaceae</taxon>
        <taxon>Haloarcula</taxon>
    </lineage>
</organism>